<name>N1SAK9_FUSC4</name>
<organism evidence="1 2">
    <name type="scientific">Fusarium oxysporum f. sp. cubense (strain race 4)</name>
    <name type="common">Panama disease fungus</name>
    <dbReference type="NCBI Taxonomy" id="2502994"/>
    <lineage>
        <taxon>Eukaryota</taxon>
        <taxon>Fungi</taxon>
        <taxon>Dikarya</taxon>
        <taxon>Ascomycota</taxon>
        <taxon>Pezizomycotina</taxon>
        <taxon>Sordariomycetes</taxon>
        <taxon>Hypocreomycetidae</taxon>
        <taxon>Hypocreales</taxon>
        <taxon>Nectriaceae</taxon>
        <taxon>Fusarium</taxon>
        <taxon>Fusarium oxysporum species complex</taxon>
    </lineage>
</organism>
<dbReference type="EMBL" id="KB726276">
    <property type="protein sequence ID" value="EMT72335.1"/>
    <property type="molecule type" value="Genomic_DNA"/>
</dbReference>
<protein>
    <submittedName>
        <fullName evidence="1">Uncharacterized protein</fullName>
    </submittedName>
</protein>
<reference evidence="2" key="1">
    <citation type="submission" date="2012-09" db="EMBL/GenBank/DDBJ databases">
        <title>Genome sequencing and comparative transcriptomics of race 1 and race 4 of banana pathogen: Fusarium oxysporum f. sp. cubense.</title>
        <authorList>
            <person name="Fang X."/>
            <person name="Huang J."/>
        </authorList>
    </citation>
    <scope>NUCLEOTIDE SEQUENCE [LARGE SCALE GENOMIC DNA]</scope>
    <source>
        <strain evidence="2">race 4</strain>
    </source>
</reference>
<evidence type="ECO:0000313" key="2">
    <source>
        <dbReference type="Proteomes" id="UP000016929"/>
    </source>
</evidence>
<accession>N1SAK9</accession>
<reference evidence="2" key="2">
    <citation type="journal article" date="2014" name="PLoS ONE">
        <title>Genome and Transcriptome Analysis of the Fungal Pathogen Fusarium oxysporum f. sp. cubense Causing Banana Vascular Wilt Disease.</title>
        <authorList>
            <person name="Guo L."/>
            <person name="Han L."/>
            <person name="Yang L."/>
            <person name="Zeng H."/>
            <person name="Fan D."/>
            <person name="Zhu Y."/>
            <person name="Feng Y."/>
            <person name="Wang G."/>
            <person name="Peng C."/>
            <person name="Jiang X."/>
            <person name="Zhou D."/>
            <person name="Ni P."/>
            <person name="Liang C."/>
            <person name="Liu L."/>
            <person name="Wang J."/>
            <person name="Mao C."/>
            <person name="Fang X."/>
            <person name="Peng M."/>
            <person name="Huang J."/>
        </authorList>
    </citation>
    <scope>NUCLEOTIDE SEQUENCE [LARGE SCALE GENOMIC DNA]</scope>
    <source>
        <strain evidence="2">race 4</strain>
    </source>
</reference>
<proteinExistence type="predicted"/>
<gene>
    <name evidence="1" type="ORF">FOC4_g10001785</name>
</gene>
<dbReference type="AlphaFoldDB" id="N1SAK9"/>
<dbReference type="Proteomes" id="UP000016929">
    <property type="component" value="Unassembled WGS sequence"/>
</dbReference>
<evidence type="ECO:0000313" key="1">
    <source>
        <dbReference type="EMBL" id="EMT72335.1"/>
    </source>
</evidence>
<sequence length="74" mass="8559">MLSVKMSYSYEQLFVKPNYLSWQAQKYSNRHLSFDLFYRRLLCATHIASPPVSTKQYSEFMGSIRPTIMAAAAS</sequence>
<keyword evidence="2" id="KW-1185">Reference proteome</keyword>
<dbReference type="HOGENOM" id="CLU_2654685_0_0_1"/>